<reference evidence="2" key="1">
    <citation type="submission" date="2022-08" db="EMBL/GenBank/DDBJ databases">
        <title>Whole genome sequencing of non-tuberculosis mycobacteria type-strains.</title>
        <authorList>
            <person name="Igarashi Y."/>
            <person name="Osugi A."/>
            <person name="Mitarai S."/>
        </authorList>
    </citation>
    <scope>NUCLEOTIDE SEQUENCE</scope>
    <source>
        <strain evidence="2">DSM 45127</strain>
    </source>
</reference>
<keyword evidence="1" id="KW-0812">Transmembrane</keyword>
<proteinExistence type="predicted"/>
<dbReference type="Proteomes" id="UP001055336">
    <property type="component" value="Chromosome"/>
</dbReference>
<keyword evidence="1" id="KW-0472">Membrane</keyword>
<keyword evidence="1" id="KW-1133">Transmembrane helix</keyword>
<feature type="transmembrane region" description="Helical" evidence="1">
    <location>
        <begin position="61"/>
        <end position="79"/>
    </location>
</feature>
<evidence type="ECO:0000313" key="3">
    <source>
        <dbReference type="Proteomes" id="UP001055336"/>
    </source>
</evidence>
<protein>
    <submittedName>
        <fullName evidence="2">Uncharacterized protein</fullName>
    </submittedName>
</protein>
<dbReference type="EMBL" id="CP092488">
    <property type="protein sequence ID" value="UMB70319.1"/>
    <property type="molecule type" value="Genomic_DNA"/>
</dbReference>
<organism evidence="2 3">
    <name type="scientific">Mycobacterium paraterrae</name>
    <dbReference type="NCBI Taxonomy" id="577492"/>
    <lineage>
        <taxon>Bacteria</taxon>
        <taxon>Bacillati</taxon>
        <taxon>Actinomycetota</taxon>
        <taxon>Actinomycetes</taxon>
        <taxon>Mycobacteriales</taxon>
        <taxon>Mycobacteriaceae</taxon>
        <taxon>Mycobacterium</taxon>
    </lineage>
</organism>
<dbReference type="RefSeq" id="WP_240262045.1">
    <property type="nucleotide sequence ID" value="NZ_CP092488.2"/>
</dbReference>
<feature type="transmembrane region" description="Helical" evidence="1">
    <location>
        <begin position="32"/>
        <end position="55"/>
    </location>
</feature>
<keyword evidence="3" id="KW-1185">Reference proteome</keyword>
<sequence length="102" mass="11098">MTTPHDGFIDGEDSVPAIAALFEAERTEVQSILGHSLSLISILVAYSTVVGAAWATRPETVPHVWVPLVPIPVWLVVAWHSQLNPLPRTELISALSKQPTPR</sequence>
<evidence type="ECO:0000313" key="2">
    <source>
        <dbReference type="EMBL" id="UMB70319.1"/>
    </source>
</evidence>
<name>A0ABY3VLL7_9MYCO</name>
<evidence type="ECO:0000256" key="1">
    <source>
        <dbReference type="SAM" id="Phobius"/>
    </source>
</evidence>
<gene>
    <name evidence="2" type="ORF">MKK62_02980</name>
</gene>
<accession>A0ABY3VLL7</accession>